<sequence length="196" mass="21995">TRQLLHRLPAELRNEVYSHLSTSATTTRSIPLKLKTYTTAHTTVQLCAVHRGSPGLLALRNYAFLEGDEYRAWLLAHGLEVWISVHFTGHLHTYSHTHWAAKTSASLRKLAKKFPWLTTVATYDIRILWEPRAEWKPIARPGKSGAVASAMVGTLLGLQCPTVQRKKADVKAQMCVSRFTQLAGPSRMHLGLETFL</sequence>
<feature type="non-terminal residue" evidence="1">
    <location>
        <position position="1"/>
    </location>
</feature>
<accession>A0A6A6XC24</accession>
<evidence type="ECO:0000313" key="1">
    <source>
        <dbReference type="EMBL" id="KAF2794130.1"/>
    </source>
</evidence>
<dbReference type="AlphaFoldDB" id="A0A6A6XC24"/>
<feature type="non-terminal residue" evidence="1">
    <location>
        <position position="196"/>
    </location>
</feature>
<dbReference type="OrthoDB" id="3741380at2759"/>
<proteinExistence type="predicted"/>
<evidence type="ECO:0000313" key="2">
    <source>
        <dbReference type="Proteomes" id="UP000799757"/>
    </source>
</evidence>
<organism evidence="1 2">
    <name type="scientific">Melanomma pulvis-pyrius CBS 109.77</name>
    <dbReference type="NCBI Taxonomy" id="1314802"/>
    <lineage>
        <taxon>Eukaryota</taxon>
        <taxon>Fungi</taxon>
        <taxon>Dikarya</taxon>
        <taxon>Ascomycota</taxon>
        <taxon>Pezizomycotina</taxon>
        <taxon>Dothideomycetes</taxon>
        <taxon>Pleosporomycetidae</taxon>
        <taxon>Pleosporales</taxon>
        <taxon>Melanommataceae</taxon>
        <taxon>Melanomma</taxon>
    </lineage>
</organism>
<reference evidence="1" key="1">
    <citation type="journal article" date="2020" name="Stud. Mycol.">
        <title>101 Dothideomycetes genomes: a test case for predicting lifestyles and emergence of pathogens.</title>
        <authorList>
            <person name="Haridas S."/>
            <person name="Albert R."/>
            <person name="Binder M."/>
            <person name="Bloem J."/>
            <person name="Labutti K."/>
            <person name="Salamov A."/>
            <person name="Andreopoulos B."/>
            <person name="Baker S."/>
            <person name="Barry K."/>
            <person name="Bills G."/>
            <person name="Bluhm B."/>
            <person name="Cannon C."/>
            <person name="Castanera R."/>
            <person name="Culley D."/>
            <person name="Daum C."/>
            <person name="Ezra D."/>
            <person name="Gonzalez J."/>
            <person name="Henrissat B."/>
            <person name="Kuo A."/>
            <person name="Liang C."/>
            <person name="Lipzen A."/>
            <person name="Lutzoni F."/>
            <person name="Magnuson J."/>
            <person name="Mondo S."/>
            <person name="Nolan M."/>
            <person name="Ohm R."/>
            <person name="Pangilinan J."/>
            <person name="Park H.-J."/>
            <person name="Ramirez L."/>
            <person name="Alfaro M."/>
            <person name="Sun H."/>
            <person name="Tritt A."/>
            <person name="Yoshinaga Y."/>
            <person name="Zwiers L.-H."/>
            <person name="Turgeon B."/>
            <person name="Goodwin S."/>
            <person name="Spatafora J."/>
            <person name="Crous P."/>
            <person name="Grigoriev I."/>
        </authorList>
    </citation>
    <scope>NUCLEOTIDE SEQUENCE</scope>
    <source>
        <strain evidence="1">CBS 109.77</strain>
    </source>
</reference>
<name>A0A6A6XC24_9PLEO</name>
<gene>
    <name evidence="1" type="ORF">K505DRAFT_199707</name>
</gene>
<dbReference type="EMBL" id="MU001902">
    <property type="protein sequence ID" value="KAF2794130.1"/>
    <property type="molecule type" value="Genomic_DNA"/>
</dbReference>
<dbReference type="Proteomes" id="UP000799757">
    <property type="component" value="Unassembled WGS sequence"/>
</dbReference>
<protein>
    <submittedName>
        <fullName evidence="1">Uncharacterized protein</fullName>
    </submittedName>
</protein>
<keyword evidence="2" id="KW-1185">Reference proteome</keyword>